<organism evidence="1 2">
    <name type="scientific">Cupriavidus basilensis OR16</name>
    <dbReference type="NCBI Taxonomy" id="1127483"/>
    <lineage>
        <taxon>Bacteria</taxon>
        <taxon>Pseudomonadati</taxon>
        <taxon>Pseudomonadota</taxon>
        <taxon>Betaproteobacteria</taxon>
        <taxon>Burkholderiales</taxon>
        <taxon>Burkholderiaceae</taxon>
        <taxon>Cupriavidus</taxon>
    </lineage>
</organism>
<dbReference type="AlphaFoldDB" id="H1SGJ6"/>
<sequence length="345" mass="36633">MTLHGDELVNDKSHIIAGGALQGDLHNLKNEQVFGEHIQREQGTSQYTYSRWRGGFKRYHERKWDGQIAYTPADTIQTIALNVSKTQQHTASNGSGYSVGGRNTGGVGGTIAGGSGTSGGASPREIIEVAAAAGSVGAPGALQGHDAVSADGPGASAGSGVGAASGNGPAVIRTVGVDTQVPNNSLFRVRPDSGSYLIETDPRFANYRNWLSSDYMLSQLGYDPATMHKRLGDGFYEQGLVRDQIGQLTGRRFLQGYSSDEAQYRALLEAGSTYAHAWNLRPGVALSAEQMAQLTSDIVWLVEQDVTLADGSRTRALVPQVYVRVKPGDLNGNGTLIAAERIDLK</sequence>
<accession>H1SGJ6</accession>
<feature type="non-terminal residue" evidence="1">
    <location>
        <position position="345"/>
    </location>
</feature>
<evidence type="ECO:0000313" key="1">
    <source>
        <dbReference type="EMBL" id="EHP38357.1"/>
    </source>
</evidence>
<dbReference type="EMBL" id="AHJE01000132">
    <property type="protein sequence ID" value="EHP38357.1"/>
    <property type="molecule type" value="Genomic_DNA"/>
</dbReference>
<proteinExistence type="predicted"/>
<name>H1SGJ6_9BURK</name>
<evidence type="ECO:0000313" key="2">
    <source>
        <dbReference type="Proteomes" id="UP000005808"/>
    </source>
</evidence>
<gene>
    <name evidence="1" type="ORF">OR16_37615</name>
</gene>
<dbReference type="Proteomes" id="UP000005808">
    <property type="component" value="Unassembled WGS sequence"/>
</dbReference>
<protein>
    <submittedName>
        <fullName evidence="1">Hemagglutinin-like protein</fullName>
    </submittedName>
</protein>
<comment type="caution">
    <text evidence="1">The sequence shown here is derived from an EMBL/GenBank/DDBJ whole genome shotgun (WGS) entry which is preliminary data.</text>
</comment>
<reference evidence="1 2" key="1">
    <citation type="journal article" date="2012" name="J. Bacteriol.">
        <title>De Novo Genome Project of Cupriavidus basilensis OR16.</title>
        <authorList>
            <person name="Cserhati M."/>
            <person name="Kriszt B."/>
            <person name="Szoboszlay S."/>
            <person name="Toth A."/>
            <person name="Szabo I."/>
            <person name="Tancsics A."/>
            <person name="Nagy I."/>
            <person name="Horvath B."/>
            <person name="Nagy I."/>
            <person name="Kukolya J."/>
        </authorList>
    </citation>
    <scope>NUCLEOTIDE SEQUENCE [LARGE SCALE GENOMIC DNA]</scope>
    <source>
        <strain evidence="1 2">OR16</strain>
    </source>
</reference>